<sequence>MSAAVSAWPHTCSLDDEGGLVYCDSTGALRSEPRGRASFVEDGVNKTYPVTAVPAASNTLVETRTLKITNPDPCREAFVIIEVELDVDFTLPPNSGAASQIGSNSVNYLDNRGNGTSASVHGVATMVFRRSIPAGGTLVEPLNIRLGRGSGGATYNRIETYMRAFVFVL</sequence>
<name>A0A2Z5J6T0_STRAR</name>
<accession>A0A2Z5J6T0</accession>
<evidence type="ECO:0000313" key="1">
    <source>
        <dbReference type="EMBL" id="AXE76021.1"/>
    </source>
</evidence>
<dbReference type="KEGG" id="sata:C5746_02490"/>
<gene>
    <name evidence="1" type="ORF">C5746_02490</name>
</gene>
<evidence type="ECO:0000313" key="2">
    <source>
        <dbReference type="Proteomes" id="UP000252698"/>
    </source>
</evidence>
<proteinExistence type="predicted"/>
<organism evidence="1 2">
    <name type="scientific">Streptomyces atratus</name>
    <dbReference type="NCBI Taxonomy" id="1893"/>
    <lineage>
        <taxon>Bacteria</taxon>
        <taxon>Bacillati</taxon>
        <taxon>Actinomycetota</taxon>
        <taxon>Actinomycetes</taxon>
        <taxon>Kitasatosporales</taxon>
        <taxon>Streptomycetaceae</taxon>
        <taxon>Streptomyces</taxon>
    </lineage>
</organism>
<dbReference type="AlphaFoldDB" id="A0A2Z5J6T0"/>
<reference evidence="1 2" key="1">
    <citation type="journal article" date="2018" name="Front. Microbiol.">
        <title>Genome Sequencing of Streptomyces atratus SCSIOZH16 and Activation Production of Nocardamine via Metabolic Engineering.</title>
        <authorList>
            <person name="Li Y."/>
            <person name="Zhang C."/>
            <person name="Liu C."/>
            <person name="Ju J."/>
            <person name="Ma J."/>
        </authorList>
    </citation>
    <scope>NUCLEOTIDE SEQUENCE [LARGE SCALE GENOMIC DNA]</scope>
    <source>
        <strain evidence="1 2">SCSIO_ZH16</strain>
    </source>
</reference>
<dbReference type="Proteomes" id="UP000252698">
    <property type="component" value="Chromosome"/>
</dbReference>
<protein>
    <submittedName>
        <fullName evidence="1">Uncharacterized protein</fullName>
    </submittedName>
</protein>
<dbReference type="EMBL" id="CP027306">
    <property type="protein sequence ID" value="AXE76021.1"/>
    <property type="molecule type" value="Genomic_DNA"/>
</dbReference>